<dbReference type="PANTHER" id="PTHR24007">
    <property type="entry name" value="BRCA1-ASSOCIATED PROTEIN"/>
    <property type="match status" value="1"/>
</dbReference>
<comment type="caution">
    <text evidence="1">The sequence shown here is derived from an EMBL/GenBank/DDBJ whole genome shotgun (WGS) entry which is preliminary data.</text>
</comment>
<dbReference type="EMBL" id="RDQH01000340">
    <property type="protein sequence ID" value="RXH76514.1"/>
    <property type="molecule type" value="Genomic_DNA"/>
</dbReference>
<dbReference type="STRING" id="3750.A0A498I2W7"/>
<reference evidence="1 2" key="1">
    <citation type="submission" date="2018-10" db="EMBL/GenBank/DDBJ databases">
        <title>A high-quality apple genome assembly.</title>
        <authorList>
            <person name="Hu J."/>
        </authorList>
    </citation>
    <scope>NUCLEOTIDE SEQUENCE [LARGE SCALE GENOMIC DNA]</scope>
    <source>
        <strain evidence="2">cv. HFTH1</strain>
        <tissue evidence="1">Young leaf</tissue>
    </source>
</reference>
<name>A0A498I2W7_MALDO</name>
<dbReference type="PANTHER" id="PTHR24007:SF10">
    <property type="entry name" value="BRAP2 RING ZNF UBP DOMAIN-CONTAINING PROTEIN 1"/>
    <property type="match status" value="1"/>
</dbReference>
<sequence>MGIKKAESTQIILRNVYAILVNFCLNVERLDGGTSGIEVIFASSARKQYSHIYRQKAMLLGIGKHCYMLYLDRQQMWDYVGDAYAHRLNQAKVDGEVITGMDTRRIHRKGVAMHVNVVTTLGIGGARKVEIVSLDVVLLHIVNEYNRLLASQLETQRQYYESQLMKAKSTMESSVSKAVERALNSKMRVFSSETGEMSGGKNGVEDVSFYCNVLLFTSTVISSKTKPSTDN</sequence>
<accession>A0A498I2W7</accession>
<keyword evidence="2" id="KW-1185">Reference proteome</keyword>
<evidence type="ECO:0000313" key="2">
    <source>
        <dbReference type="Proteomes" id="UP000290289"/>
    </source>
</evidence>
<dbReference type="GO" id="GO:0016567">
    <property type="term" value="P:protein ubiquitination"/>
    <property type="evidence" value="ECO:0007669"/>
    <property type="project" value="TreeGrafter"/>
</dbReference>
<dbReference type="GO" id="GO:0061630">
    <property type="term" value="F:ubiquitin protein ligase activity"/>
    <property type="evidence" value="ECO:0007669"/>
    <property type="project" value="TreeGrafter"/>
</dbReference>
<gene>
    <name evidence="1" type="ORF">DVH24_019402</name>
</gene>
<organism evidence="1 2">
    <name type="scientific">Malus domestica</name>
    <name type="common">Apple</name>
    <name type="synonym">Pyrus malus</name>
    <dbReference type="NCBI Taxonomy" id="3750"/>
    <lineage>
        <taxon>Eukaryota</taxon>
        <taxon>Viridiplantae</taxon>
        <taxon>Streptophyta</taxon>
        <taxon>Embryophyta</taxon>
        <taxon>Tracheophyta</taxon>
        <taxon>Spermatophyta</taxon>
        <taxon>Magnoliopsida</taxon>
        <taxon>eudicotyledons</taxon>
        <taxon>Gunneridae</taxon>
        <taxon>Pentapetalae</taxon>
        <taxon>rosids</taxon>
        <taxon>fabids</taxon>
        <taxon>Rosales</taxon>
        <taxon>Rosaceae</taxon>
        <taxon>Amygdaloideae</taxon>
        <taxon>Maleae</taxon>
        <taxon>Malus</taxon>
    </lineage>
</organism>
<evidence type="ECO:0000313" key="1">
    <source>
        <dbReference type="EMBL" id="RXH76514.1"/>
    </source>
</evidence>
<dbReference type="AlphaFoldDB" id="A0A498I2W7"/>
<proteinExistence type="predicted"/>
<protein>
    <submittedName>
        <fullName evidence="1">Uncharacterized protein</fullName>
    </submittedName>
</protein>
<dbReference type="Proteomes" id="UP000290289">
    <property type="component" value="Chromosome 14"/>
</dbReference>
<dbReference type="GO" id="GO:0005737">
    <property type="term" value="C:cytoplasm"/>
    <property type="evidence" value="ECO:0007669"/>
    <property type="project" value="TreeGrafter"/>
</dbReference>
<dbReference type="GO" id="GO:0007265">
    <property type="term" value="P:Ras protein signal transduction"/>
    <property type="evidence" value="ECO:0007669"/>
    <property type="project" value="TreeGrafter"/>
</dbReference>